<feature type="compositionally biased region" description="Low complexity" evidence="1">
    <location>
        <begin position="12"/>
        <end position="22"/>
    </location>
</feature>
<accession>A0A4Z1IUD5</accession>
<name>A0A4Z1IUD5_9HELO</name>
<evidence type="ECO:0000256" key="2">
    <source>
        <dbReference type="SAM" id="Phobius"/>
    </source>
</evidence>
<feature type="region of interest" description="Disordered" evidence="1">
    <location>
        <begin position="69"/>
        <end position="104"/>
    </location>
</feature>
<evidence type="ECO:0000256" key="1">
    <source>
        <dbReference type="SAM" id="MobiDB-lite"/>
    </source>
</evidence>
<dbReference type="OrthoDB" id="10442947at2759"/>
<organism evidence="3 4">
    <name type="scientific">Botryotinia convoluta</name>
    <dbReference type="NCBI Taxonomy" id="54673"/>
    <lineage>
        <taxon>Eukaryota</taxon>
        <taxon>Fungi</taxon>
        <taxon>Dikarya</taxon>
        <taxon>Ascomycota</taxon>
        <taxon>Pezizomycotina</taxon>
        <taxon>Leotiomycetes</taxon>
        <taxon>Helotiales</taxon>
        <taxon>Sclerotiniaceae</taxon>
        <taxon>Botryotinia</taxon>
    </lineage>
</organism>
<comment type="caution">
    <text evidence="3">The sequence shown here is derived from an EMBL/GenBank/DDBJ whole genome shotgun (WGS) entry which is preliminary data.</text>
</comment>
<keyword evidence="4" id="KW-1185">Reference proteome</keyword>
<protein>
    <submittedName>
        <fullName evidence="3">Uncharacterized protein</fullName>
    </submittedName>
</protein>
<feature type="transmembrane region" description="Helical" evidence="2">
    <location>
        <begin position="39"/>
        <end position="61"/>
    </location>
</feature>
<sequence>MNATASPEHNISSSSSSSSSYSNSTDILEYEIKRKLPPWVIGLICGIPATYFLCAFLRLLWTAHRTIPSSYGTNQGDEENGGGEGRIEGRGEGAGRGSTRGLGEKDEVIGTFDAHVRDGYHRQEMVTINAILVNKGPSKMEMSELRPFEG</sequence>
<dbReference type="Proteomes" id="UP000297527">
    <property type="component" value="Unassembled WGS sequence"/>
</dbReference>
<dbReference type="EMBL" id="PQXN01000037">
    <property type="protein sequence ID" value="TGO60247.1"/>
    <property type="molecule type" value="Genomic_DNA"/>
</dbReference>
<reference evidence="3 4" key="1">
    <citation type="submission" date="2017-12" db="EMBL/GenBank/DDBJ databases">
        <title>Comparative genomics of Botrytis spp.</title>
        <authorList>
            <person name="Valero-Jimenez C.A."/>
            <person name="Tapia P."/>
            <person name="Veloso J."/>
            <person name="Silva-Moreno E."/>
            <person name="Staats M."/>
            <person name="Valdes J.H."/>
            <person name="Van Kan J.A.L."/>
        </authorList>
    </citation>
    <scope>NUCLEOTIDE SEQUENCE [LARGE SCALE GENOMIC DNA]</scope>
    <source>
        <strain evidence="3 4">MUCL11595</strain>
    </source>
</reference>
<feature type="region of interest" description="Disordered" evidence="1">
    <location>
        <begin position="1"/>
        <end position="22"/>
    </location>
</feature>
<evidence type="ECO:0000313" key="3">
    <source>
        <dbReference type="EMBL" id="TGO60247.1"/>
    </source>
</evidence>
<keyword evidence="2" id="KW-0812">Transmembrane</keyword>
<keyword evidence="2" id="KW-1133">Transmembrane helix</keyword>
<gene>
    <name evidence="3" type="ORF">BCON_0037g00480</name>
</gene>
<proteinExistence type="predicted"/>
<evidence type="ECO:0000313" key="4">
    <source>
        <dbReference type="Proteomes" id="UP000297527"/>
    </source>
</evidence>
<keyword evidence="2" id="KW-0472">Membrane</keyword>
<feature type="compositionally biased region" description="Polar residues" evidence="1">
    <location>
        <begin position="1"/>
        <end position="11"/>
    </location>
</feature>
<dbReference type="AlphaFoldDB" id="A0A4Z1IUD5"/>